<evidence type="ECO:0000313" key="3">
    <source>
        <dbReference type="EMBL" id="CAH0479391.1"/>
    </source>
</evidence>
<evidence type="ECO:0000313" key="4">
    <source>
        <dbReference type="Proteomes" id="UP001160483"/>
    </source>
</evidence>
<dbReference type="EMBL" id="CAKKTJ010000300">
    <property type="protein sequence ID" value="CAH0479391.1"/>
    <property type="molecule type" value="Genomic_DNA"/>
</dbReference>
<feature type="compositionally biased region" description="Polar residues" evidence="2">
    <location>
        <begin position="47"/>
        <end position="56"/>
    </location>
</feature>
<dbReference type="Proteomes" id="UP001160483">
    <property type="component" value="Unassembled WGS sequence"/>
</dbReference>
<protein>
    <submittedName>
        <fullName evidence="3">Uncharacterized protein</fullName>
    </submittedName>
</protein>
<keyword evidence="1" id="KW-0175">Coiled coil</keyword>
<sequence length="242" mass="27517">MACSTFPADNVEVTIDELLVTPEIQELLATETLDSTRDEVASATASIVNYNNNGSPTGKLDSDKNELTQSKEVEWTIKDKKGQEEEKAVAGRISPAYIDSENCKQKQETTLRPNSEERQDLTQHKTPLIARCDSDLLADVDKNVLPSGQHIHVIDDAEFNDLRHKLQLQTAAIKSGRRRKEEGREQEIQIHELQEELSHLQSVETELDTYKQRSLHSLQEELMMHQKEISYLARELEIAARK</sequence>
<feature type="region of interest" description="Disordered" evidence="2">
    <location>
        <begin position="47"/>
        <end position="66"/>
    </location>
</feature>
<accession>A0AAU9KY17</accession>
<evidence type="ECO:0000256" key="2">
    <source>
        <dbReference type="SAM" id="MobiDB-lite"/>
    </source>
</evidence>
<feature type="coiled-coil region" evidence="1">
    <location>
        <begin position="183"/>
        <end position="235"/>
    </location>
</feature>
<comment type="caution">
    <text evidence="3">The sequence shown here is derived from an EMBL/GenBank/DDBJ whole genome shotgun (WGS) entry which is preliminary data.</text>
</comment>
<evidence type="ECO:0000256" key="1">
    <source>
        <dbReference type="SAM" id="Coils"/>
    </source>
</evidence>
<organism evidence="3 4">
    <name type="scientific">Peronospora belbahrii</name>
    <dbReference type="NCBI Taxonomy" id="622444"/>
    <lineage>
        <taxon>Eukaryota</taxon>
        <taxon>Sar</taxon>
        <taxon>Stramenopiles</taxon>
        <taxon>Oomycota</taxon>
        <taxon>Peronosporomycetes</taxon>
        <taxon>Peronosporales</taxon>
        <taxon>Peronosporaceae</taxon>
        <taxon>Peronospora</taxon>
    </lineage>
</organism>
<proteinExistence type="predicted"/>
<dbReference type="AlphaFoldDB" id="A0AAU9KY17"/>
<name>A0AAU9KY17_9STRA</name>
<gene>
    <name evidence="3" type="ORF">PBS003_LOCUS6035</name>
</gene>
<reference evidence="3" key="1">
    <citation type="submission" date="2021-11" db="EMBL/GenBank/DDBJ databases">
        <authorList>
            <person name="Islam A."/>
            <person name="Islam S."/>
            <person name="Flora M.S."/>
            <person name="Rahman M."/>
            <person name="Ziaur R.M."/>
            <person name="Epstein J.H."/>
            <person name="Hassan M."/>
            <person name="Klassen M."/>
            <person name="Woodard K."/>
            <person name="Webb A."/>
            <person name="Webby R.J."/>
            <person name="El Zowalaty M.E."/>
        </authorList>
    </citation>
    <scope>NUCLEOTIDE SEQUENCE</scope>
    <source>
        <strain evidence="3">Pbs3</strain>
    </source>
</reference>